<organism evidence="2 3">
    <name type="scientific">Qipengyuania spongiae</name>
    <dbReference type="NCBI Taxonomy" id="2909673"/>
    <lineage>
        <taxon>Bacteria</taxon>
        <taxon>Pseudomonadati</taxon>
        <taxon>Pseudomonadota</taxon>
        <taxon>Alphaproteobacteria</taxon>
        <taxon>Sphingomonadales</taxon>
        <taxon>Erythrobacteraceae</taxon>
        <taxon>Qipengyuania</taxon>
    </lineage>
</organism>
<dbReference type="RefSeq" id="WP_265557727.1">
    <property type="nucleotide sequence ID" value="NZ_CP092471.1"/>
</dbReference>
<dbReference type="Proteomes" id="UP001065265">
    <property type="component" value="Chromosome"/>
</dbReference>
<dbReference type="InterPro" id="IPR037185">
    <property type="entry name" value="EmrE-like"/>
</dbReference>
<keyword evidence="3" id="KW-1185">Reference proteome</keyword>
<accession>A0ABY5SZB2</accession>
<evidence type="ECO:0000313" key="3">
    <source>
        <dbReference type="Proteomes" id="UP001065265"/>
    </source>
</evidence>
<dbReference type="Gene3D" id="1.10.3730.20">
    <property type="match status" value="1"/>
</dbReference>
<name>A0ABY5SZB2_9SPHN</name>
<dbReference type="EMBL" id="CP092471">
    <property type="protein sequence ID" value="UVI38559.1"/>
    <property type="molecule type" value="Genomic_DNA"/>
</dbReference>
<keyword evidence="1" id="KW-0812">Transmembrane</keyword>
<feature type="transmembrane region" description="Helical" evidence="1">
    <location>
        <begin position="20"/>
        <end position="38"/>
    </location>
</feature>
<evidence type="ECO:0000256" key="1">
    <source>
        <dbReference type="SAM" id="Phobius"/>
    </source>
</evidence>
<proteinExistence type="predicted"/>
<dbReference type="SUPFAM" id="SSF103481">
    <property type="entry name" value="Multidrug resistance efflux transporter EmrE"/>
    <property type="match status" value="1"/>
</dbReference>
<protein>
    <submittedName>
        <fullName evidence="2">Uncharacterized protein</fullName>
    </submittedName>
</protein>
<evidence type="ECO:0000313" key="2">
    <source>
        <dbReference type="EMBL" id="UVI38559.1"/>
    </source>
</evidence>
<keyword evidence="1" id="KW-1133">Transmembrane helix</keyword>
<reference evidence="2" key="1">
    <citation type="submission" date="2022-02" db="EMBL/GenBank/DDBJ databases">
        <title>Qipengyuania spongiae sp. nov., isolated from marine sponge.</title>
        <authorList>
            <person name="Li Z."/>
            <person name="Zhang M."/>
        </authorList>
    </citation>
    <scope>NUCLEOTIDE SEQUENCE</scope>
    <source>
        <strain evidence="2">PHS-Z21</strain>
    </source>
</reference>
<gene>
    <name evidence="2" type="ORF">L1F33_09880</name>
</gene>
<keyword evidence="1" id="KW-0472">Membrane</keyword>
<sequence>MQRFRVPAPGSKGSAGRVYAIQASPGIVAATIIGIFAFQAAPDALQTVFIALIPIGAVGLDLATKQLSATTPKPSRDTIS</sequence>
<feature type="transmembrane region" description="Helical" evidence="1">
    <location>
        <begin position="44"/>
        <end position="63"/>
    </location>
</feature>